<feature type="transmembrane region" description="Helical" evidence="7">
    <location>
        <begin position="227"/>
        <end position="251"/>
    </location>
</feature>
<evidence type="ECO:0000256" key="5">
    <source>
        <dbReference type="ARBA" id="ARBA00023136"/>
    </source>
</evidence>
<keyword evidence="5 7" id="KW-0472">Membrane</keyword>
<evidence type="ECO:0000313" key="8">
    <source>
        <dbReference type="EMBL" id="PVG84318.1"/>
    </source>
</evidence>
<dbReference type="EMBL" id="QDGZ01000001">
    <property type="protein sequence ID" value="PVG84318.1"/>
    <property type="molecule type" value="Genomic_DNA"/>
</dbReference>
<organism evidence="8 9">
    <name type="scientific">Nocardioides gansuensis</name>
    <dbReference type="NCBI Taxonomy" id="2138300"/>
    <lineage>
        <taxon>Bacteria</taxon>
        <taxon>Bacillati</taxon>
        <taxon>Actinomycetota</taxon>
        <taxon>Actinomycetes</taxon>
        <taxon>Propionibacteriales</taxon>
        <taxon>Nocardioidaceae</taxon>
        <taxon>Nocardioides</taxon>
    </lineage>
</organism>
<evidence type="ECO:0000256" key="4">
    <source>
        <dbReference type="ARBA" id="ARBA00022989"/>
    </source>
</evidence>
<feature type="transmembrane region" description="Helical" evidence="7">
    <location>
        <begin position="337"/>
        <end position="355"/>
    </location>
</feature>
<evidence type="ECO:0000313" key="9">
    <source>
        <dbReference type="Proteomes" id="UP000246018"/>
    </source>
</evidence>
<dbReference type="GO" id="GO:0005886">
    <property type="term" value="C:plasma membrane"/>
    <property type="evidence" value="ECO:0007669"/>
    <property type="project" value="UniProtKB-SubCell"/>
</dbReference>
<feature type="transmembrane region" description="Helical" evidence="7">
    <location>
        <begin position="272"/>
        <end position="298"/>
    </location>
</feature>
<evidence type="ECO:0008006" key="10">
    <source>
        <dbReference type="Google" id="ProtNLM"/>
    </source>
</evidence>
<dbReference type="PANTHER" id="PTHR30250">
    <property type="entry name" value="PST FAMILY PREDICTED COLANIC ACID TRANSPORTER"/>
    <property type="match status" value="1"/>
</dbReference>
<evidence type="ECO:0000256" key="1">
    <source>
        <dbReference type="ARBA" id="ARBA00004651"/>
    </source>
</evidence>
<feature type="region of interest" description="Disordered" evidence="6">
    <location>
        <begin position="401"/>
        <end position="426"/>
    </location>
</feature>
<keyword evidence="9" id="KW-1185">Reference proteome</keyword>
<protein>
    <recommendedName>
        <fullName evidence="10">Polysaccharide biosynthesis protein</fullName>
    </recommendedName>
</protein>
<dbReference type="AlphaFoldDB" id="A0A2T8FF12"/>
<evidence type="ECO:0000256" key="6">
    <source>
        <dbReference type="SAM" id="MobiDB-lite"/>
    </source>
</evidence>
<comment type="subcellular location">
    <subcellularLocation>
        <location evidence="1">Cell membrane</location>
        <topology evidence="1">Multi-pass membrane protein</topology>
    </subcellularLocation>
</comment>
<gene>
    <name evidence="8" type="ORF">DDE18_01430</name>
</gene>
<proteinExistence type="predicted"/>
<reference evidence="8 9" key="1">
    <citation type="submission" date="2018-04" db="EMBL/GenBank/DDBJ databases">
        <title>Genome of Nocardioides gansuensis WSJ-1.</title>
        <authorList>
            <person name="Wu S."/>
            <person name="Wang G."/>
        </authorList>
    </citation>
    <scope>NUCLEOTIDE SEQUENCE [LARGE SCALE GENOMIC DNA]</scope>
    <source>
        <strain evidence="8 9">WSJ-1</strain>
    </source>
</reference>
<keyword evidence="4 7" id="KW-1133">Transmembrane helix</keyword>
<dbReference type="Proteomes" id="UP000246018">
    <property type="component" value="Unassembled WGS sequence"/>
</dbReference>
<feature type="transmembrane region" description="Helical" evidence="7">
    <location>
        <begin position="28"/>
        <end position="51"/>
    </location>
</feature>
<comment type="caution">
    <text evidence="8">The sequence shown here is derived from an EMBL/GenBank/DDBJ whole genome shotgun (WGS) entry which is preliminary data.</text>
</comment>
<keyword evidence="3 7" id="KW-0812">Transmembrane</keyword>
<dbReference type="Pfam" id="PF13440">
    <property type="entry name" value="Polysacc_synt_3"/>
    <property type="match status" value="1"/>
</dbReference>
<dbReference type="InterPro" id="IPR050833">
    <property type="entry name" value="Poly_Biosynth_Transport"/>
</dbReference>
<feature type="transmembrane region" description="Helical" evidence="7">
    <location>
        <begin position="200"/>
        <end position="221"/>
    </location>
</feature>
<feature type="transmembrane region" description="Helical" evidence="7">
    <location>
        <begin position="361"/>
        <end position="378"/>
    </location>
</feature>
<evidence type="ECO:0000256" key="2">
    <source>
        <dbReference type="ARBA" id="ARBA00022475"/>
    </source>
</evidence>
<keyword evidence="2" id="KW-1003">Cell membrane</keyword>
<feature type="compositionally biased region" description="Low complexity" evidence="6">
    <location>
        <begin position="406"/>
        <end position="418"/>
    </location>
</feature>
<dbReference type="PANTHER" id="PTHR30250:SF11">
    <property type="entry name" value="O-ANTIGEN TRANSPORTER-RELATED"/>
    <property type="match status" value="1"/>
</dbReference>
<feature type="transmembrane region" description="Helical" evidence="7">
    <location>
        <begin position="304"/>
        <end position="330"/>
    </location>
</feature>
<feature type="transmembrane region" description="Helical" evidence="7">
    <location>
        <begin position="72"/>
        <end position="91"/>
    </location>
</feature>
<sequence length="426" mass="45131">MLVMVMASNVANYAFQILAGRWLSVEEYGLLASFMAALTIIAVSATALQTTAARAIAAGENQPSHSLFNDHLIRSSVLYALVLGSLIALSVPVSGRFINIGSLPIFFLGLYVVPAALDSLAAGRLQGSKRFVALATYGLGQSLGKLSVTLLVLVLGYHVVGIVGALVLSSTSVALAGLIATRRLGAIQTHVFSPEVRRNFAAVFAFWVLISIDVAFARAFFDPEDAGIYAAAAVLGKAVLLLPAVLIQVVFPHLTEQFTHGRRVVRVVGRALALTLCLTVGATLALFLLGGPLITHLYSERYQAAAPICWMVGAAMIPFAVVNLLLYHFLARRQARFLFAMAAAVIAEITAFTLVPKTGPAYALTLGLVGMGLLVAVFPKTNPKRHLREVFGRALRHEGAQGAGRATSSPSSTSAPHISHSRGSHR</sequence>
<name>A0A2T8FF12_9ACTN</name>
<feature type="transmembrane region" description="Helical" evidence="7">
    <location>
        <begin position="97"/>
        <end position="119"/>
    </location>
</feature>
<accession>A0A2T8FF12</accession>
<evidence type="ECO:0000256" key="7">
    <source>
        <dbReference type="SAM" id="Phobius"/>
    </source>
</evidence>
<evidence type="ECO:0000256" key="3">
    <source>
        <dbReference type="ARBA" id="ARBA00022692"/>
    </source>
</evidence>
<feature type="transmembrane region" description="Helical" evidence="7">
    <location>
        <begin position="159"/>
        <end position="180"/>
    </location>
</feature>